<proteinExistence type="evidence at transcript level"/>
<evidence type="ECO:0000256" key="17">
    <source>
        <dbReference type="ARBA" id="ARBA00023209"/>
    </source>
</evidence>
<keyword evidence="12 21" id="KW-0999">Mitochondrion inner membrane</keyword>
<evidence type="ECO:0000256" key="20">
    <source>
        <dbReference type="ARBA" id="ARBA00031502"/>
    </source>
</evidence>
<comment type="catalytic activity">
    <reaction evidence="21">
        <text>a 1,2-diacyl-sn-glycero-3-phosphate + CTP + H(+) = a CDP-1,2-diacyl-sn-glycerol + diphosphate</text>
        <dbReference type="Rhea" id="RHEA:16229"/>
        <dbReference type="ChEBI" id="CHEBI:15378"/>
        <dbReference type="ChEBI" id="CHEBI:33019"/>
        <dbReference type="ChEBI" id="CHEBI:37563"/>
        <dbReference type="ChEBI" id="CHEBI:58332"/>
        <dbReference type="ChEBI" id="CHEBI:58608"/>
        <dbReference type="EC" id="2.7.7.41"/>
    </reaction>
</comment>
<evidence type="ECO:0000256" key="1">
    <source>
        <dbReference type="ARBA" id="ARBA00001946"/>
    </source>
</evidence>
<comment type="function">
    <text evidence="2 21">Catalyzes the conversion of phosphatidic acid (PA) to CDP-diacylglycerol (CDP-DAG), an essential intermediate in the synthesis of phosphatidylglycerol, cardiolipin and phosphatidylinositol.</text>
</comment>
<keyword evidence="11 21" id="KW-0548">Nucleotidyltransferase</keyword>
<keyword evidence="13 21" id="KW-0460">Magnesium</keyword>
<dbReference type="OrthoDB" id="341477at2759"/>
<evidence type="ECO:0000256" key="9">
    <source>
        <dbReference type="ARBA" id="ARBA00022516"/>
    </source>
</evidence>
<keyword evidence="18 21" id="KW-1208">Phospholipid metabolism</keyword>
<dbReference type="GO" id="GO:0004605">
    <property type="term" value="F:phosphatidate cytidylyltransferase activity"/>
    <property type="evidence" value="ECO:0007669"/>
    <property type="project" value="UniProtKB-UniRule"/>
</dbReference>
<dbReference type="PIRSF" id="PIRSF028840">
    <property type="entry name" value="Mmp37"/>
    <property type="match status" value="1"/>
</dbReference>
<evidence type="ECO:0000256" key="13">
    <source>
        <dbReference type="ARBA" id="ARBA00022842"/>
    </source>
</evidence>
<evidence type="ECO:0000256" key="5">
    <source>
        <dbReference type="ARBA" id="ARBA00005189"/>
    </source>
</evidence>
<keyword evidence="16 21" id="KW-0472">Membrane</keyword>
<evidence type="ECO:0000256" key="4">
    <source>
        <dbReference type="ARBA" id="ARBA00005119"/>
    </source>
</evidence>
<evidence type="ECO:0000256" key="3">
    <source>
        <dbReference type="ARBA" id="ARBA00004443"/>
    </source>
</evidence>
<evidence type="ECO:0000313" key="22">
    <source>
        <dbReference type="EMBL" id="AFP05150.1"/>
    </source>
</evidence>
<evidence type="ECO:0000256" key="10">
    <source>
        <dbReference type="ARBA" id="ARBA00022679"/>
    </source>
</evidence>
<comment type="similarity">
    <text evidence="6 21">Belongs to the TAM41 family.</text>
</comment>
<dbReference type="EMBL" id="JW872632">
    <property type="protein sequence ID" value="AFP05150.1"/>
    <property type="molecule type" value="mRNA"/>
</dbReference>
<dbReference type="RefSeq" id="XP_042195719.1">
    <property type="nucleotide sequence ID" value="XM_042339785.1"/>
</dbReference>
<dbReference type="GO" id="GO:0032049">
    <property type="term" value="P:cardiolipin biosynthetic process"/>
    <property type="evidence" value="ECO:0007669"/>
    <property type="project" value="UniProtKB-UniRule"/>
</dbReference>
<comment type="pathway">
    <text evidence="5">Lipid metabolism.</text>
</comment>
<keyword evidence="10 21" id="KW-0808">Transferase</keyword>
<comment type="cofactor">
    <cofactor evidence="1 21">
        <name>Mg(2+)</name>
        <dbReference type="ChEBI" id="CHEBI:18420"/>
    </cofactor>
</comment>
<name>V9L1I0_CALMI</name>
<dbReference type="AlphaFoldDB" id="V9L1I0"/>
<dbReference type="PANTHER" id="PTHR13619">
    <property type="entry name" value="PHOSPHATIDATE CYTIDYLYLTRANSFERASE, MITOCHONDRIAL"/>
    <property type="match status" value="1"/>
</dbReference>
<evidence type="ECO:0000256" key="18">
    <source>
        <dbReference type="ARBA" id="ARBA00023264"/>
    </source>
</evidence>
<comment type="subcellular location">
    <subcellularLocation>
        <location evidence="3 21">Mitochondrion inner membrane</location>
        <topology evidence="3 21">Peripheral membrane protein</topology>
        <orientation evidence="3 21">Matrix side</orientation>
    </subcellularLocation>
</comment>
<dbReference type="UniPathway" id="UPA00557">
    <property type="reaction ID" value="UER00614"/>
</dbReference>
<protein>
    <recommendedName>
        <fullName evidence="8 21">Phosphatidate cytidylyltransferase, mitochondrial</fullName>
        <ecNumber evidence="7 21">2.7.7.41</ecNumber>
    </recommendedName>
    <alternativeName>
        <fullName evidence="19 21">CDP-diacylglycerol synthase</fullName>
    </alternativeName>
    <alternativeName>
        <fullName evidence="20 21">Mitochondrial translocator assembly and maintenance protein 41 homolog</fullName>
    </alternativeName>
</protein>
<keyword evidence="9 21" id="KW-0444">Lipid biosynthesis</keyword>
<evidence type="ECO:0000256" key="7">
    <source>
        <dbReference type="ARBA" id="ARBA00012487"/>
    </source>
</evidence>
<dbReference type="CTD" id="132001"/>
<evidence type="ECO:0000256" key="12">
    <source>
        <dbReference type="ARBA" id="ARBA00022792"/>
    </source>
</evidence>
<evidence type="ECO:0000256" key="8">
    <source>
        <dbReference type="ARBA" id="ARBA00018337"/>
    </source>
</evidence>
<evidence type="ECO:0000256" key="15">
    <source>
        <dbReference type="ARBA" id="ARBA00023128"/>
    </source>
</evidence>
<evidence type="ECO:0000256" key="6">
    <source>
        <dbReference type="ARBA" id="ARBA00005458"/>
    </source>
</evidence>
<evidence type="ECO:0000256" key="21">
    <source>
        <dbReference type="PIRNR" id="PIRNR028840"/>
    </source>
</evidence>
<dbReference type="KEGG" id="cmk:103172801"/>
<keyword evidence="14 21" id="KW-0443">Lipid metabolism</keyword>
<dbReference type="GeneID" id="103172801"/>
<dbReference type="PANTHER" id="PTHR13619:SF0">
    <property type="entry name" value="PHOSPHATIDATE CYTIDYLYLTRANSFERASE, MITOCHONDRIAL"/>
    <property type="match status" value="1"/>
</dbReference>
<evidence type="ECO:0000256" key="16">
    <source>
        <dbReference type="ARBA" id="ARBA00023136"/>
    </source>
</evidence>
<evidence type="ECO:0000256" key="14">
    <source>
        <dbReference type="ARBA" id="ARBA00023098"/>
    </source>
</evidence>
<dbReference type="GO" id="GO:0016024">
    <property type="term" value="P:CDP-diacylglycerol biosynthetic process"/>
    <property type="evidence" value="ECO:0007669"/>
    <property type="project" value="UniProtKB-UniRule"/>
</dbReference>
<keyword evidence="17 21" id="KW-0594">Phospholipid biosynthesis</keyword>
<dbReference type="GO" id="GO:0005743">
    <property type="term" value="C:mitochondrial inner membrane"/>
    <property type="evidence" value="ECO:0007669"/>
    <property type="project" value="UniProtKB-SubCell"/>
</dbReference>
<comment type="pathway">
    <text evidence="4 21">Phospholipid metabolism; CDP-diacylglycerol biosynthesis; CDP-diacylglycerol from sn-glycerol 3-phosphate: step 3/3.</text>
</comment>
<dbReference type="Pfam" id="PF09139">
    <property type="entry name" value="Tam41_Mmp37"/>
    <property type="match status" value="1"/>
</dbReference>
<organism evidence="22">
    <name type="scientific">Callorhinchus milii</name>
    <name type="common">Ghost shark</name>
    <dbReference type="NCBI Taxonomy" id="7868"/>
    <lineage>
        <taxon>Eukaryota</taxon>
        <taxon>Metazoa</taxon>
        <taxon>Chordata</taxon>
        <taxon>Craniata</taxon>
        <taxon>Vertebrata</taxon>
        <taxon>Chondrichthyes</taxon>
        <taxon>Holocephali</taxon>
        <taxon>Chimaeriformes</taxon>
        <taxon>Callorhinchidae</taxon>
        <taxon>Callorhinchus</taxon>
    </lineage>
</organism>
<keyword evidence="15 21" id="KW-0496">Mitochondrion</keyword>
<reference evidence="22" key="1">
    <citation type="journal article" date="2014" name="Nature">
        <title>Elephant shark genome provides unique insights into gnathostome evolution.</title>
        <authorList>
            <consortium name="International Elephant Shark Genome Sequencing Consortium"/>
            <person name="Venkatesh B."/>
            <person name="Lee A.P."/>
            <person name="Ravi V."/>
            <person name="Maurya A.K."/>
            <person name="Lian M.M."/>
            <person name="Swann J.B."/>
            <person name="Ohta Y."/>
            <person name="Flajnik M.F."/>
            <person name="Sutoh Y."/>
            <person name="Kasahara M."/>
            <person name="Hoon S."/>
            <person name="Gangu V."/>
            <person name="Roy S.W."/>
            <person name="Irimia M."/>
            <person name="Korzh V."/>
            <person name="Kondrychyn I."/>
            <person name="Lim Z.W."/>
            <person name="Tay B.H."/>
            <person name="Tohari S."/>
            <person name="Kong K.W."/>
            <person name="Ho S."/>
            <person name="Lorente-Galdos B."/>
            <person name="Quilez J."/>
            <person name="Marques-Bonet T."/>
            <person name="Raney B.J."/>
            <person name="Ingham P.W."/>
            <person name="Tay A."/>
            <person name="Hillier L.W."/>
            <person name="Minx P."/>
            <person name="Boehm T."/>
            <person name="Wilson R.K."/>
            <person name="Brenner S."/>
            <person name="Warren W.C."/>
        </authorList>
    </citation>
    <scope>NUCLEOTIDE SEQUENCE</scope>
    <source>
        <tissue evidence="22">Brain</tissue>
    </source>
</reference>
<dbReference type="EC" id="2.7.7.41" evidence="7 21"/>
<sequence>MPLGVQAQGALLRRVVAHFPRELSLAFAYGSGLHGAEGRRNMLDFVFAVDNPLAWHTMNMMKNRKHYSFLRFLGPKYVSRIQDNYGAGVYYNALIPCDERLIKYGVISTDTLIDDLLHWKTLYVAGRLHKPVKIVIQSENSKLQAALSRNLRSALVTAFLTLPESFSEEELFLRVTGLSYSGDFRMLIGEDRAKVPNIVRVNMENFQRLYSPLLQECPHALHRQQQGIVELDKSAEGQFRQLMSLPRTLQQQITRLVDRPGKNRDVEEILLQVAQDPECGAFVQLGVAAIVKTSSLMQSAKGILTAGARKTVVYSTRKLWKMWRSWPRHLLS</sequence>
<evidence type="ECO:0000256" key="2">
    <source>
        <dbReference type="ARBA" id="ARBA00003203"/>
    </source>
</evidence>
<evidence type="ECO:0000256" key="11">
    <source>
        <dbReference type="ARBA" id="ARBA00022695"/>
    </source>
</evidence>
<dbReference type="InterPro" id="IPR015222">
    <property type="entry name" value="Tam41"/>
</dbReference>
<accession>V9L1I0</accession>
<evidence type="ECO:0000256" key="19">
    <source>
        <dbReference type="ARBA" id="ARBA00029893"/>
    </source>
</evidence>